<proteinExistence type="predicted"/>
<dbReference type="EMBL" id="QKZQ01000020">
    <property type="protein sequence ID" value="PZX37969.1"/>
    <property type="molecule type" value="Genomic_DNA"/>
</dbReference>
<dbReference type="Pfam" id="PF22513">
    <property type="entry name" value="FitA-like_RHH"/>
    <property type="match status" value="1"/>
</dbReference>
<dbReference type="Gene3D" id="1.10.1220.10">
    <property type="entry name" value="Met repressor-like"/>
    <property type="match status" value="1"/>
</dbReference>
<evidence type="ECO:0000313" key="3">
    <source>
        <dbReference type="Proteomes" id="UP000249364"/>
    </source>
</evidence>
<feature type="domain" description="Antitoxin FitA-like ribbon-helix-helix" evidence="1">
    <location>
        <begin position="2"/>
        <end position="35"/>
    </location>
</feature>
<evidence type="ECO:0000259" key="1">
    <source>
        <dbReference type="Pfam" id="PF22513"/>
    </source>
</evidence>
<protein>
    <recommendedName>
        <fullName evidence="1">Antitoxin FitA-like ribbon-helix-helix domain-containing protein</fullName>
    </recommendedName>
</protein>
<dbReference type="OrthoDB" id="2389872at2"/>
<dbReference type="RefSeq" id="WP_071469996.1">
    <property type="nucleotide sequence ID" value="NZ_MEHT01000021.1"/>
</dbReference>
<organism evidence="2 3">
    <name type="scientific">Roseinatronobacter thiooxidans</name>
    <dbReference type="NCBI Taxonomy" id="121821"/>
    <lineage>
        <taxon>Bacteria</taxon>
        <taxon>Pseudomonadati</taxon>
        <taxon>Pseudomonadota</taxon>
        <taxon>Alphaproteobacteria</taxon>
        <taxon>Rhodobacterales</taxon>
        <taxon>Paracoccaceae</taxon>
        <taxon>Roseinatronobacter</taxon>
    </lineage>
</organism>
<dbReference type="InterPro" id="IPR053853">
    <property type="entry name" value="FitA-like_RHH"/>
</dbReference>
<gene>
    <name evidence="2" type="ORF">LY56_03170</name>
</gene>
<evidence type="ECO:0000313" key="2">
    <source>
        <dbReference type="EMBL" id="PZX37969.1"/>
    </source>
</evidence>
<dbReference type="InterPro" id="IPR010985">
    <property type="entry name" value="Ribbon_hlx_hlx"/>
</dbReference>
<dbReference type="STRING" id="121821.GCA_001870675_01182"/>
<name>A0A2W7QA78_9RHOB</name>
<accession>A0A2W7QA78</accession>
<dbReference type="SUPFAM" id="SSF47598">
    <property type="entry name" value="Ribbon-helix-helix"/>
    <property type="match status" value="1"/>
</dbReference>
<dbReference type="Proteomes" id="UP000249364">
    <property type="component" value="Unassembled WGS sequence"/>
</dbReference>
<dbReference type="InterPro" id="IPR013321">
    <property type="entry name" value="Arc_rbn_hlx_hlx"/>
</dbReference>
<keyword evidence="3" id="KW-1185">Reference proteome</keyword>
<dbReference type="GO" id="GO:0006355">
    <property type="term" value="P:regulation of DNA-templated transcription"/>
    <property type="evidence" value="ECO:0007669"/>
    <property type="project" value="InterPro"/>
</dbReference>
<comment type="caution">
    <text evidence="2">The sequence shown here is derived from an EMBL/GenBank/DDBJ whole genome shotgun (WGS) entry which is preliminary data.</text>
</comment>
<reference evidence="2 3" key="1">
    <citation type="submission" date="2018-06" db="EMBL/GenBank/DDBJ databases">
        <title>Genomic Encyclopedia of Archaeal and Bacterial Type Strains, Phase II (KMG-II): from individual species to whole genera.</title>
        <authorList>
            <person name="Goeker M."/>
        </authorList>
    </citation>
    <scope>NUCLEOTIDE SEQUENCE [LARGE SCALE GENOMIC DNA]</scope>
    <source>
        <strain evidence="2 3">DSM 13087</strain>
    </source>
</reference>
<sequence>MASITIRSLDDTVKRRLRVQAAEHGWSMAEGTCEIPREAVRQERPPRNLAHAIRARIALMGGAELELLAHDPMRDLPSFGCA</sequence>
<dbReference type="AlphaFoldDB" id="A0A2W7QA78"/>